<dbReference type="InterPro" id="IPR003695">
    <property type="entry name" value="Ppx_GppA_N"/>
</dbReference>
<dbReference type="GO" id="GO:0008894">
    <property type="term" value="F:guanosine-5'-triphosphate,3'-diphosphate diphosphatase activity"/>
    <property type="evidence" value="ECO:0007669"/>
    <property type="project" value="UniProtKB-EC"/>
</dbReference>
<evidence type="ECO:0000256" key="1">
    <source>
        <dbReference type="ARBA" id="ARBA00007125"/>
    </source>
</evidence>
<evidence type="ECO:0000259" key="2">
    <source>
        <dbReference type="Pfam" id="PF02541"/>
    </source>
</evidence>
<dbReference type="PANTHER" id="PTHR30005">
    <property type="entry name" value="EXOPOLYPHOSPHATASE"/>
    <property type="match status" value="1"/>
</dbReference>
<dbReference type="Gene3D" id="3.30.420.150">
    <property type="entry name" value="Exopolyphosphatase. Domain 2"/>
    <property type="match status" value="1"/>
</dbReference>
<dbReference type="Pfam" id="PF02541">
    <property type="entry name" value="Ppx-GppA"/>
    <property type="match status" value="1"/>
</dbReference>
<keyword evidence="3" id="KW-0378">Hydrolase</keyword>
<gene>
    <name evidence="3" type="ORF">HNQ47_000823</name>
</gene>
<evidence type="ECO:0000313" key="4">
    <source>
        <dbReference type="Proteomes" id="UP000539953"/>
    </source>
</evidence>
<dbReference type="EMBL" id="JACHHK010000003">
    <property type="protein sequence ID" value="MBB5182803.1"/>
    <property type="molecule type" value="Genomic_DNA"/>
</dbReference>
<protein>
    <submittedName>
        <fullName evidence="3">Exopolyphosphatase/guanosine-5'-triphosphate, 3'-diphosphate pyrophosphatase</fullName>
        <ecNumber evidence="3">3.6.1.11</ecNumber>
        <ecNumber evidence="3">3.6.1.40</ecNumber>
    </submittedName>
</protein>
<organism evidence="3 4">
    <name type="scientific">Catenisphaera adipataccumulans</name>
    <dbReference type="NCBI Taxonomy" id="700500"/>
    <lineage>
        <taxon>Bacteria</taxon>
        <taxon>Bacillati</taxon>
        <taxon>Bacillota</taxon>
        <taxon>Erysipelotrichia</taxon>
        <taxon>Erysipelotrichales</taxon>
        <taxon>Erysipelotrichaceae</taxon>
        <taxon>Catenisphaera</taxon>
    </lineage>
</organism>
<sequence>MLYGIIDIGSNTVRLNIYRIEGENFHVLLSRKESVGLAAYVKKKKLTEEGIHALIDCLSGFKELMRVLNIDGYSAFATASLRNIDNTDDVLSQVFSVCRMRINMLTGSEEGELSFHGAMTALDFETGVYIDTGGGSTEILTFNKENMKFLASIPVGSLNLFNNYVNQLIPTKKEMDAMRSKVKDEFKENIPEKVFSDNLVVTGGSMRAIRLLLVRLKMLDEKSYELNADVLHALVKELLSMDTKDVMRLFLKVKADRVHTMMPGLVIIDTIAQIIHAKNVQISNYGVREGYLQGRVLGDLYTSA</sequence>
<dbReference type="Gene3D" id="3.30.420.40">
    <property type="match status" value="1"/>
</dbReference>
<dbReference type="InterPro" id="IPR050273">
    <property type="entry name" value="GppA/Ppx_hydrolase"/>
</dbReference>
<dbReference type="GO" id="GO:0006357">
    <property type="term" value="P:regulation of transcription by RNA polymerase II"/>
    <property type="evidence" value="ECO:0007669"/>
    <property type="project" value="TreeGrafter"/>
</dbReference>
<dbReference type="InterPro" id="IPR043129">
    <property type="entry name" value="ATPase_NBD"/>
</dbReference>
<dbReference type="SUPFAM" id="SSF53067">
    <property type="entry name" value="Actin-like ATPase domain"/>
    <property type="match status" value="2"/>
</dbReference>
<dbReference type="PANTHER" id="PTHR30005:SF0">
    <property type="entry name" value="RETROGRADE REGULATION PROTEIN 2"/>
    <property type="match status" value="1"/>
</dbReference>
<accession>A0A7W8CWD0</accession>
<dbReference type="CDD" id="cd24052">
    <property type="entry name" value="ASKHA_NBD_HpPPX-GppA-like"/>
    <property type="match status" value="1"/>
</dbReference>
<evidence type="ECO:0000313" key="3">
    <source>
        <dbReference type="EMBL" id="MBB5182803.1"/>
    </source>
</evidence>
<name>A0A7W8CWD0_9FIRM</name>
<dbReference type="AlphaFoldDB" id="A0A7W8CWD0"/>
<dbReference type="RefSeq" id="WP_183327808.1">
    <property type="nucleotide sequence ID" value="NZ_JACHHK010000003.1"/>
</dbReference>
<feature type="domain" description="Ppx/GppA phosphatase N-terminal" evidence="2">
    <location>
        <begin position="17"/>
        <end position="294"/>
    </location>
</feature>
<dbReference type="EC" id="3.6.1.40" evidence="3"/>
<comment type="similarity">
    <text evidence="1">Belongs to the GppA/Ppx family.</text>
</comment>
<dbReference type="EC" id="3.6.1.11" evidence="3"/>
<dbReference type="GO" id="GO:0004309">
    <property type="term" value="F:exopolyphosphatase activity"/>
    <property type="evidence" value="ECO:0007669"/>
    <property type="project" value="UniProtKB-EC"/>
</dbReference>
<dbReference type="Proteomes" id="UP000539953">
    <property type="component" value="Unassembled WGS sequence"/>
</dbReference>
<keyword evidence="4" id="KW-1185">Reference proteome</keyword>
<proteinExistence type="inferred from homology"/>
<comment type="caution">
    <text evidence="3">The sequence shown here is derived from an EMBL/GenBank/DDBJ whole genome shotgun (WGS) entry which is preliminary data.</text>
</comment>
<reference evidence="3 4" key="1">
    <citation type="submission" date="2020-08" db="EMBL/GenBank/DDBJ databases">
        <title>Genomic Encyclopedia of Type Strains, Phase IV (KMG-IV): sequencing the most valuable type-strain genomes for metagenomic binning, comparative biology and taxonomic classification.</title>
        <authorList>
            <person name="Goeker M."/>
        </authorList>
    </citation>
    <scope>NUCLEOTIDE SEQUENCE [LARGE SCALE GENOMIC DNA]</scope>
    <source>
        <strain evidence="3 4">DSM 25799</strain>
    </source>
</reference>